<dbReference type="EMBL" id="CP001698">
    <property type="protein sequence ID" value="ADN01338.1"/>
    <property type="molecule type" value="Genomic_DNA"/>
</dbReference>
<protein>
    <submittedName>
        <fullName evidence="2">Uncharacterized protein</fullName>
    </submittedName>
</protein>
<dbReference type="KEGG" id="sta:STHERM_c03650"/>
<evidence type="ECO:0000313" key="3">
    <source>
        <dbReference type="Proteomes" id="UP000001296"/>
    </source>
</evidence>
<organism evidence="2 3">
    <name type="scientific">Winmispira thermophila (strain ATCC 49972 / DSM 6192 / RI 19.B1)</name>
    <name type="common">Spirochaeta thermophila</name>
    <dbReference type="NCBI Taxonomy" id="665571"/>
    <lineage>
        <taxon>Bacteria</taxon>
        <taxon>Pseudomonadati</taxon>
        <taxon>Spirochaetota</taxon>
        <taxon>Spirochaetia</taxon>
        <taxon>Winmispirales</taxon>
        <taxon>Winmispiraceae</taxon>
        <taxon>Winmispira</taxon>
    </lineage>
</organism>
<keyword evidence="1" id="KW-1133">Transmembrane helix</keyword>
<keyword evidence="1" id="KW-0812">Transmembrane</keyword>
<feature type="transmembrane region" description="Helical" evidence="1">
    <location>
        <begin position="30"/>
        <end position="46"/>
    </location>
</feature>
<evidence type="ECO:0000313" key="2">
    <source>
        <dbReference type="EMBL" id="ADN01338.1"/>
    </source>
</evidence>
<reference evidence="2 3" key="2">
    <citation type="journal article" date="2010" name="J. Bacteriol.">
        <title>Genome sequence of the polysaccharide-degrading, thermophilic anaerobe Spirochaeta thermophila DSM 6192.</title>
        <authorList>
            <person name="Angelov A."/>
            <person name="Liebl S."/>
            <person name="Ballschmiter M."/>
            <person name="Bomeke M."/>
            <person name="Lehmann R."/>
            <person name="Liesegang H."/>
            <person name="Daniel R."/>
            <person name="Liebl W."/>
        </authorList>
    </citation>
    <scope>NUCLEOTIDE SEQUENCE [LARGE SCALE GENOMIC DNA]</scope>
    <source>
        <strain evidence="3">ATCC 49972 / DSM 6192 / RI 19.B1</strain>
    </source>
</reference>
<dbReference type="Gene3D" id="3.30.70.1230">
    <property type="entry name" value="Nucleotide cyclase"/>
    <property type="match status" value="1"/>
</dbReference>
<dbReference type="SUPFAM" id="SSF55073">
    <property type="entry name" value="Nucleotide cyclase"/>
    <property type="match status" value="1"/>
</dbReference>
<sequence length="233" mass="25742">MLYTFIVGLGVIPLPPLSLPFESLDTARVLFFSFPSLIAGFVAGRTRRRRARTLRRATIGHSSPVAEGSGLQRWVLHVRYKNLLQLSPEEADRTLVHLQDLWNDLFIEYPHLVVSFRGDEGWIVGTTPVLEACRIAVRLSEGYEGAIPPSMGLHRGDARLLAPSPTLPPLVVGEASRTAHLLSDAAVGGKLLISPSIYHEVKEQVVVEGPRHIRPQPGVHKTAYVFTSFKEDT</sequence>
<evidence type="ECO:0000256" key="1">
    <source>
        <dbReference type="SAM" id="Phobius"/>
    </source>
</evidence>
<dbReference type="HOGENOM" id="CLU_1110856_0_0_12"/>
<name>E0RPM4_WINT6</name>
<proteinExistence type="predicted"/>
<dbReference type="PaxDb" id="665571-STHERM_c03650"/>
<gene>
    <name evidence="2" type="ordered locus">STHERM_c03650</name>
</gene>
<dbReference type="AlphaFoldDB" id="E0RPM4"/>
<keyword evidence="1" id="KW-0472">Membrane</keyword>
<reference key="1">
    <citation type="submission" date="2009-08" db="EMBL/GenBank/DDBJ databases">
        <title>The genome sequence of Spirochaeta thermophila DSM6192.</title>
        <authorList>
            <person name="Angelov A."/>
            <person name="Mientus M."/>
            <person name="Wittenberg S."/>
            <person name="Lehmann R."/>
            <person name="Liesegang H."/>
            <person name="Daniel R."/>
            <person name="Liebl W."/>
        </authorList>
    </citation>
    <scope>NUCLEOTIDE SEQUENCE</scope>
    <source>
        <strain>DSM 6192</strain>
    </source>
</reference>
<dbReference type="InterPro" id="IPR029787">
    <property type="entry name" value="Nucleotide_cyclase"/>
</dbReference>
<accession>E0RPM4</accession>
<dbReference type="Proteomes" id="UP000001296">
    <property type="component" value="Chromosome"/>
</dbReference>